<dbReference type="InterPro" id="IPR017459">
    <property type="entry name" value="Glycosyl_Trfase_fam3_N_dom"/>
</dbReference>
<evidence type="ECO:0000256" key="2">
    <source>
        <dbReference type="ARBA" id="ARBA00022679"/>
    </source>
</evidence>
<dbReference type="InParanoid" id="I3TFY2"/>
<dbReference type="InterPro" id="IPR000053">
    <property type="entry name" value="Thymidine/pyrmidine_PPase"/>
</dbReference>
<dbReference type="GO" id="GO:0006206">
    <property type="term" value="P:pyrimidine nucleobase metabolic process"/>
    <property type="evidence" value="ECO:0007669"/>
    <property type="project" value="InterPro"/>
</dbReference>
<dbReference type="SUPFAM" id="SSF54680">
    <property type="entry name" value="Pyrimidine nucleoside phosphorylase C-terminal domain"/>
    <property type="match status" value="1"/>
</dbReference>
<dbReference type="SUPFAM" id="SSF52418">
    <property type="entry name" value="Nucleoside phosphorylase/phosphoribosyltransferase catalytic domain"/>
    <property type="match status" value="1"/>
</dbReference>
<dbReference type="RefSeq" id="WP_014737920.1">
    <property type="nucleotide sequence ID" value="NC_017954.1"/>
</dbReference>
<dbReference type="NCBIfam" id="TIGR02645">
    <property type="entry name" value="ARCH_P_rylase"/>
    <property type="match status" value="1"/>
</dbReference>
<reference evidence="5 6" key="1">
    <citation type="journal article" date="2012" name="J. Bacteriol.">
        <title>Complete genome sequence of the hyperthermophilic cellulolytic Crenarchaeon 'Thermogladius cellulolyticus' 1633.</title>
        <authorList>
            <person name="Mardanov A.V."/>
            <person name="Kochetkova T.V."/>
            <person name="Beletsky A.V."/>
            <person name="Bonch-Osmolovskaya E.A."/>
            <person name="Ravin N.V."/>
            <person name="Skryabin K.G."/>
        </authorList>
    </citation>
    <scope>NUCLEOTIDE SEQUENCE [LARGE SCALE GENOMIC DNA]</scope>
    <source>
        <strain evidence="6">DSM 22663 / VKM B-2946 / 1633</strain>
    </source>
</reference>
<dbReference type="PROSITE" id="PS00647">
    <property type="entry name" value="THYMID_PHOSPHORYLASE"/>
    <property type="match status" value="1"/>
</dbReference>
<dbReference type="InterPro" id="IPR013466">
    <property type="entry name" value="Thymidine/AMP_Pase"/>
</dbReference>
<dbReference type="STRING" id="1184251.TCELL_1247"/>
<dbReference type="eggNOG" id="arCOG02013">
    <property type="taxonomic scope" value="Archaea"/>
</dbReference>
<feature type="domain" description="Pyrimidine nucleoside phosphorylase C-terminal" evidence="4">
    <location>
        <begin position="432"/>
        <end position="499"/>
    </location>
</feature>
<protein>
    <recommendedName>
        <fullName evidence="3">AMP phosphorylase</fullName>
        <ecNumber evidence="3">2.4.2.57</ecNumber>
    </recommendedName>
</protein>
<keyword evidence="2" id="KW-0808">Transferase</keyword>
<dbReference type="GO" id="GO:0046125">
    <property type="term" value="P:pyrimidine deoxyribonucleoside metabolic process"/>
    <property type="evidence" value="ECO:0007669"/>
    <property type="project" value="InterPro"/>
</dbReference>
<dbReference type="NCBIfam" id="TIGR03327">
    <property type="entry name" value="AMP_phos"/>
    <property type="match status" value="1"/>
</dbReference>
<dbReference type="GeneID" id="13013568"/>
<dbReference type="InterPro" id="IPR017872">
    <property type="entry name" value="Pyrmidine_PPase_CS"/>
</dbReference>
<dbReference type="Gene3D" id="3.90.1170.30">
    <property type="entry name" value="Pyrimidine nucleoside phosphorylase-like, C-terminal domain"/>
    <property type="match status" value="1"/>
</dbReference>
<dbReference type="GO" id="GO:0005829">
    <property type="term" value="C:cytosol"/>
    <property type="evidence" value="ECO:0007669"/>
    <property type="project" value="TreeGrafter"/>
</dbReference>
<name>I3TFY2_THEC1</name>
<evidence type="ECO:0000313" key="5">
    <source>
        <dbReference type="EMBL" id="AFK51670.1"/>
    </source>
</evidence>
<dbReference type="InterPro" id="IPR036320">
    <property type="entry name" value="Glycosyl_Trfase_fam3_N_dom_sf"/>
</dbReference>
<dbReference type="EC" id="2.4.2.57" evidence="3"/>
<dbReference type="PANTHER" id="PTHR10515:SF0">
    <property type="entry name" value="THYMIDINE PHOSPHORYLASE"/>
    <property type="match status" value="1"/>
</dbReference>
<dbReference type="Gene3D" id="2.40.40.20">
    <property type="match status" value="1"/>
</dbReference>
<dbReference type="PANTHER" id="PTHR10515">
    <property type="entry name" value="THYMIDINE PHOSPHORYLASE"/>
    <property type="match status" value="1"/>
</dbReference>
<proteinExistence type="predicted"/>
<dbReference type="EMBL" id="CP003531">
    <property type="protein sequence ID" value="AFK51670.1"/>
    <property type="molecule type" value="Genomic_DNA"/>
</dbReference>
<dbReference type="InterPro" id="IPR035902">
    <property type="entry name" value="Nuc_phospho_transferase"/>
</dbReference>
<dbReference type="SUPFAM" id="SSF47648">
    <property type="entry name" value="Nucleoside phosphorylase/phosphoribosyltransferase N-terminal domain"/>
    <property type="match status" value="1"/>
</dbReference>
<dbReference type="SMART" id="SM00941">
    <property type="entry name" value="PYNP_C"/>
    <property type="match status" value="1"/>
</dbReference>
<dbReference type="GO" id="GO:0016763">
    <property type="term" value="F:pentosyltransferase activity"/>
    <property type="evidence" value="ECO:0007669"/>
    <property type="project" value="InterPro"/>
</dbReference>
<evidence type="ECO:0000256" key="1">
    <source>
        <dbReference type="ARBA" id="ARBA00022676"/>
    </source>
</evidence>
<keyword evidence="6" id="KW-1185">Reference proteome</keyword>
<accession>I3TFY2</accession>
<dbReference type="Pfam" id="PF00591">
    <property type="entry name" value="Glycos_transf_3"/>
    <property type="match status" value="1"/>
</dbReference>
<dbReference type="InterPro" id="IPR036566">
    <property type="entry name" value="PYNP-like_C_sf"/>
</dbReference>
<dbReference type="KEGG" id="thg:TCELL_1247"/>
<dbReference type="InterPro" id="IPR017713">
    <property type="entry name" value="AMP_phosphorylase"/>
</dbReference>
<dbReference type="Gene3D" id="3.40.1030.10">
    <property type="entry name" value="Nucleoside phosphorylase/phosphoribosyltransferase catalytic domain"/>
    <property type="match status" value="1"/>
</dbReference>
<dbReference type="OrthoDB" id="9827at2157"/>
<dbReference type="Pfam" id="PF02885">
    <property type="entry name" value="Glycos_trans_3N"/>
    <property type="match status" value="1"/>
</dbReference>
<dbReference type="Proteomes" id="UP000005270">
    <property type="component" value="Chromosome"/>
</dbReference>
<evidence type="ECO:0000259" key="4">
    <source>
        <dbReference type="SMART" id="SM00941"/>
    </source>
</evidence>
<gene>
    <name evidence="5" type="ordered locus">TCELL_1247</name>
</gene>
<evidence type="ECO:0000313" key="6">
    <source>
        <dbReference type="Proteomes" id="UP000005270"/>
    </source>
</evidence>
<dbReference type="GO" id="GO:0004645">
    <property type="term" value="F:1,4-alpha-oligoglucan phosphorylase activity"/>
    <property type="evidence" value="ECO:0007669"/>
    <property type="project" value="InterPro"/>
</dbReference>
<dbReference type="InterPro" id="IPR013102">
    <property type="entry name" value="PYNP_C"/>
</dbReference>
<dbReference type="Gene3D" id="1.20.970.50">
    <property type="match status" value="1"/>
</dbReference>
<dbReference type="HOGENOM" id="CLU_025040_6_0_2"/>
<keyword evidence="1" id="KW-0328">Glycosyltransferase</keyword>
<dbReference type="AlphaFoldDB" id="I3TFY2"/>
<dbReference type="NCBIfam" id="NF003338">
    <property type="entry name" value="PRK04350.1"/>
    <property type="match status" value="1"/>
</dbReference>
<sequence>MLVSKEARNFTVSVLEVSTGSPLLVMNEQDAFEMSLTPHSKVMVKYEGREAYASVTLTKTMVAKGRVLASIELAEKLGLKEGYPVQVKPAGLPGSYASLLKRIRGERLSYNEMYSIIKDVVNGAYDEAEIAAFLLSQQFYVLDEDELTSLIKAMVETGVKISFDEPVFDEHSIGGVPGNSKVAMVAVPIVASFGLLIPKTSSRAITSPAGTADTMEVLARVDLTAEEIRELAKKTRGLLVWGGKLNLAPADDIFVNVERKLSIDPWHQMVASILSKKLAMSVESLVIDIPVGKKAKIEEPVHADQLAGLFIRQAAKLGMRVKVAITFGGQPIGMSVGPALEAKEALEALLNKRGSRSLVDKAILIAGLTMELSGKVPPGQGESYARELFSSGKAYEKFREIIEAQGGKPNIKPEEVPLGKYTYTFKSPLEGAVTYIDNAAVTMVARAAGAPFDKGAGVQFHAKVGYRVNKGDPLFTIYSNSESRLEEAISLASKYSVITVEGMLLKTLP</sequence>
<evidence type="ECO:0000256" key="3">
    <source>
        <dbReference type="NCBIfam" id="TIGR03327"/>
    </source>
</evidence>
<organism evidence="5 6">
    <name type="scientific">Thermogladius calderae (strain DSM 22663 / VKM B-2946 / 1633)</name>
    <dbReference type="NCBI Taxonomy" id="1184251"/>
    <lineage>
        <taxon>Archaea</taxon>
        <taxon>Thermoproteota</taxon>
        <taxon>Thermoprotei</taxon>
        <taxon>Desulfurococcales</taxon>
        <taxon>Desulfurococcaceae</taxon>
        <taxon>Thermogladius</taxon>
    </lineage>
</organism>
<dbReference type="InterPro" id="IPR000312">
    <property type="entry name" value="Glycosyl_Trfase_fam3"/>
</dbReference>
<dbReference type="Pfam" id="PF07831">
    <property type="entry name" value="PYNP_C"/>
    <property type="match status" value="1"/>
</dbReference>